<name>A0A914H2S2_GLORO</name>
<keyword evidence="3" id="KW-1185">Reference proteome</keyword>
<evidence type="ECO:0000256" key="1">
    <source>
        <dbReference type="SAM" id="MobiDB-lite"/>
    </source>
</evidence>
<evidence type="ECO:0000256" key="2">
    <source>
        <dbReference type="SAM" id="Phobius"/>
    </source>
</evidence>
<protein>
    <submittedName>
        <fullName evidence="4">Uncharacterized protein</fullName>
    </submittedName>
</protein>
<evidence type="ECO:0000313" key="3">
    <source>
        <dbReference type="Proteomes" id="UP000887572"/>
    </source>
</evidence>
<reference evidence="4" key="1">
    <citation type="submission" date="2022-11" db="UniProtKB">
        <authorList>
            <consortium name="WormBaseParasite"/>
        </authorList>
    </citation>
    <scope>IDENTIFICATION</scope>
</reference>
<feature type="region of interest" description="Disordered" evidence="1">
    <location>
        <begin position="21"/>
        <end position="46"/>
    </location>
</feature>
<keyword evidence="2" id="KW-0472">Membrane</keyword>
<dbReference type="AlphaFoldDB" id="A0A914H2S2"/>
<feature type="transmembrane region" description="Helical" evidence="2">
    <location>
        <begin position="327"/>
        <end position="347"/>
    </location>
</feature>
<accession>A0A914H2S2</accession>
<sequence>MPTNGSEVVIIIADDESEERVPTKYTRTTSIAPSHRPHSQAYSSPTPHNQSWHFPLARFPLRVCSAHSAVLLLLMLLPSLLIHPSNALLHHRHEQHPKCSFEGSTCSTSNAHVCHNGTCLSACTFRGMKECRCDMEEDDYCFLCCGSAQERCLPAHEHGILRDNGERWERESCSWCRMQGTEREGMACDDKDPQRLCLHGKCSKSVCADKVQGQFCDRKEEKICVDDVCENPCARIAPHLMVCDCPAIDPDTGFASEDRCQLCCHDYHQKPASRRCQNAFRKYHLKSAQERPIWRIGLECAGGKRCNRFGICSNDAQLGDNGKRTPAIFIAVALFVFAVVAVLTTAAETF</sequence>
<dbReference type="Proteomes" id="UP000887572">
    <property type="component" value="Unplaced"/>
</dbReference>
<keyword evidence="2" id="KW-0812">Transmembrane</keyword>
<proteinExistence type="predicted"/>
<evidence type="ECO:0000313" key="4">
    <source>
        <dbReference type="WBParaSite" id="Gr19_v10_g13338.t1"/>
    </source>
</evidence>
<keyword evidence="2" id="KW-1133">Transmembrane helix</keyword>
<organism evidence="3 4">
    <name type="scientific">Globodera rostochiensis</name>
    <name type="common">Golden nematode worm</name>
    <name type="synonym">Heterodera rostochiensis</name>
    <dbReference type="NCBI Taxonomy" id="31243"/>
    <lineage>
        <taxon>Eukaryota</taxon>
        <taxon>Metazoa</taxon>
        <taxon>Ecdysozoa</taxon>
        <taxon>Nematoda</taxon>
        <taxon>Chromadorea</taxon>
        <taxon>Rhabditida</taxon>
        <taxon>Tylenchina</taxon>
        <taxon>Tylenchomorpha</taxon>
        <taxon>Tylenchoidea</taxon>
        <taxon>Heteroderidae</taxon>
        <taxon>Heteroderinae</taxon>
        <taxon>Globodera</taxon>
    </lineage>
</organism>
<dbReference type="WBParaSite" id="Gr19_v10_g13338.t1">
    <property type="protein sequence ID" value="Gr19_v10_g13338.t1"/>
    <property type="gene ID" value="Gr19_v10_g13338"/>
</dbReference>